<evidence type="ECO:0000256" key="7">
    <source>
        <dbReference type="ARBA" id="ARBA00023002"/>
    </source>
</evidence>
<dbReference type="EnsemblFungi" id="MAPG_07019T0">
    <property type="protein sequence ID" value="MAPG_07019T0"/>
    <property type="gene ID" value="MAPG_07019"/>
</dbReference>
<dbReference type="eggNOG" id="KOG2697">
    <property type="taxonomic scope" value="Eukaryota"/>
</dbReference>
<comment type="cofactor">
    <cofactor evidence="1">
        <name>Zn(2+)</name>
        <dbReference type="ChEBI" id="CHEBI:29105"/>
    </cofactor>
</comment>
<gene>
    <name evidence="11" type="ORF">MAPG_07019</name>
</gene>
<evidence type="ECO:0000256" key="4">
    <source>
        <dbReference type="ARBA" id="ARBA00022605"/>
    </source>
</evidence>
<dbReference type="GO" id="GO:0000105">
    <property type="term" value="P:L-histidine biosynthetic process"/>
    <property type="evidence" value="ECO:0007669"/>
    <property type="project" value="UniProtKB-KW"/>
</dbReference>
<evidence type="ECO:0000256" key="3">
    <source>
        <dbReference type="ARBA" id="ARBA00012965"/>
    </source>
</evidence>
<reference evidence="11" key="3">
    <citation type="submission" date="2011-03" db="EMBL/GenBank/DDBJ databases">
        <title>Annotation of Magnaporthe poae ATCC 64411.</title>
        <authorList>
            <person name="Ma L.-J."/>
            <person name="Dead R."/>
            <person name="Young S.K."/>
            <person name="Zeng Q."/>
            <person name="Gargeya S."/>
            <person name="Fitzgerald M."/>
            <person name="Haas B."/>
            <person name="Abouelleil A."/>
            <person name="Alvarado L."/>
            <person name="Arachchi H.M."/>
            <person name="Berlin A."/>
            <person name="Brown A."/>
            <person name="Chapman S.B."/>
            <person name="Chen Z."/>
            <person name="Dunbar C."/>
            <person name="Freedman E."/>
            <person name="Gearin G."/>
            <person name="Gellesch M."/>
            <person name="Goldberg J."/>
            <person name="Griggs A."/>
            <person name="Gujja S."/>
            <person name="Heiman D."/>
            <person name="Howarth C."/>
            <person name="Larson L."/>
            <person name="Lui A."/>
            <person name="MacDonald P.J.P."/>
            <person name="Mehta T."/>
            <person name="Montmayeur A."/>
            <person name="Murphy C."/>
            <person name="Neiman D."/>
            <person name="Pearson M."/>
            <person name="Priest M."/>
            <person name="Roberts A."/>
            <person name="Saif S."/>
            <person name="Shea T."/>
            <person name="Shenoy N."/>
            <person name="Sisk P."/>
            <person name="Stolte C."/>
            <person name="Sykes S."/>
            <person name="Yandava C."/>
            <person name="Wortman J."/>
            <person name="Nusbaum C."/>
            <person name="Birren B."/>
        </authorList>
    </citation>
    <scope>NUCLEOTIDE SEQUENCE</scope>
    <source>
        <strain evidence="11">ATCC 64411</strain>
    </source>
</reference>
<reference evidence="12" key="4">
    <citation type="journal article" date="2015" name="G3 (Bethesda)">
        <title>Genome sequences of three phytopathogenic species of the Magnaporthaceae family of fungi.</title>
        <authorList>
            <person name="Okagaki L.H."/>
            <person name="Nunes C.C."/>
            <person name="Sailsbery J."/>
            <person name="Clay B."/>
            <person name="Brown D."/>
            <person name="John T."/>
            <person name="Oh Y."/>
            <person name="Young N."/>
            <person name="Fitzgerald M."/>
            <person name="Haas B.J."/>
            <person name="Zeng Q."/>
            <person name="Young S."/>
            <person name="Adiconis X."/>
            <person name="Fan L."/>
            <person name="Levin J.Z."/>
            <person name="Mitchell T.K."/>
            <person name="Okubara P.A."/>
            <person name="Farman M.L."/>
            <person name="Kohn L.M."/>
            <person name="Birren B."/>
            <person name="Ma L.-J."/>
            <person name="Dean R.A."/>
        </authorList>
    </citation>
    <scope>NUCLEOTIDE SEQUENCE</scope>
    <source>
        <strain evidence="12">ATCC 64411 / 73-15</strain>
    </source>
</reference>
<evidence type="ECO:0000256" key="9">
    <source>
        <dbReference type="ARBA" id="ARBA00023102"/>
    </source>
</evidence>
<evidence type="ECO:0000313" key="13">
    <source>
        <dbReference type="Proteomes" id="UP000011715"/>
    </source>
</evidence>
<dbReference type="STRING" id="644358.A0A0C4E3L3"/>
<dbReference type="PANTHER" id="PTHR21256:SF2">
    <property type="entry name" value="HISTIDINE BIOSYNTHESIS TRIFUNCTIONAL PROTEIN"/>
    <property type="match status" value="1"/>
</dbReference>
<organism evidence="12 13">
    <name type="scientific">Magnaporthiopsis poae (strain ATCC 64411 / 73-15)</name>
    <name type="common">Kentucky bluegrass fungus</name>
    <name type="synonym">Magnaporthe poae</name>
    <dbReference type="NCBI Taxonomy" id="644358"/>
    <lineage>
        <taxon>Eukaryota</taxon>
        <taxon>Fungi</taxon>
        <taxon>Dikarya</taxon>
        <taxon>Ascomycota</taxon>
        <taxon>Pezizomycotina</taxon>
        <taxon>Sordariomycetes</taxon>
        <taxon>Sordariomycetidae</taxon>
        <taxon>Magnaporthales</taxon>
        <taxon>Magnaporthaceae</taxon>
        <taxon>Magnaporthiopsis</taxon>
    </lineage>
</organism>
<protein>
    <recommendedName>
        <fullName evidence="3">histidinol dehydrogenase</fullName>
        <ecNumber evidence="3">1.1.1.23</ecNumber>
    </recommendedName>
</protein>
<dbReference type="GO" id="GO:0051287">
    <property type="term" value="F:NAD binding"/>
    <property type="evidence" value="ECO:0007669"/>
    <property type="project" value="InterPro"/>
</dbReference>
<accession>A0A0C4E3L3</accession>
<dbReference type="PANTHER" id="PTHR21256">
    <property type="entry name" value="HISTIDINOL DEHYDROGENASE HDH"/>
    <property type="match status" value="1"/>
</dbReference>
<dbReference type="GO" id="GO:0004399">
    <property type="term" value="F:histidinol dehydrogenase activity"/>
    <property type="evidence" value="ECO:0007669"/>
    <property type="project" value="UniProtKB-EC"/>
</dbReference>
<evidence type="ECO:0000313" key="12">
    <source>
        <dbReference type="EnsemblFungi" id="MAPG_07019T0"/>
    </source>
</evidence>
<keyword evidence="4" id="KW-0028">Amino-acid biosynthesis</keyword>
<evidence type="ECO:0000256" key="1">
    <source>
        <dbReference type="ARBA" id="ARBA00001947"/>
    </source>
</evidence>
<evidence type="ECO:0000313" key="11">
    <source>
        <dbReference type="EMBL" id="KLU88032.1"/>
    </source>
</evidence>
<dbReference type="InterPro" id="IPR016161">
    <property type="entry name" value="Ald_DH/histidinol_DH"/>
</dbReference>
<keyword evidence="5" id="KW-0479">Metal-binding</keyword>
<keyword evidence="7" id="KW-0560">Oxidoreductase</keyword>
<comment type="catalytic activity">
    <reaction evidence="10">
        <text>L-histidinol + 2 NAD(+) + H2O = L-histidine + 2 NADH + 3 H(+)</text>
        <dbReference type="Rhea" id="RHEA:20641"/>
        <dbReference type="ChEBI" id="CHEBI:15377"/>
        <dbReference type="ChEBI" id="CHEBI:15378"/>
        <dbReference type="ChEBI" id="CHEBI:57540"/>
        <dbReference type="ChEBI" id="CHEBI:57595"/>
        <dbReference type="ChEBI" id="CHEBI:57699"/>
        <dbReference type="ChEBI" id="CHEBI:57945"/>
        <dbReference type="EC" id="1.1.1.23"/>
    </reaction>
</comment>
<dbReference type="Gene3D" id="3.40.50.1980">
    <property type="entry name" value="Nitrogenase molybdenum iron protein domain"/>
    <property type="match status" value="1"/>
</dbReference>
<dbReference type="VEuPathDB" id="FungiDB:MAPG_07019"/>
<dbReference type="InterPro" id="IPR012131">
    <property type="entry name" value="Hstdl_DH"/>
</dbReference>
<dbReference type="Pfam" id="PF00815">
    <property type="entry name" value="Histidinol_dh"/>
    <property type="match status" value="1"/>
</dbReference>
<dbReference type="GO" id="GO:0005829">
    <property type="term" value="C:cytosol"/>
    <property type="evidence" value="ECO:0007669"/>
    <property type="project" value="TreeGrafter"/>
</dbReference>
<dbReference type="GO" id="GO:0046872">
    <property type="term" value="F:metal ion binding"/>
    <property type="evidence" value="ECO:0007669"/>
    <property type="project" value="UniProtKB-KW"/>
</dbReference>
<reference evidence="13" key="2">
    <citation type="submission" date="2010-05" db="EMBL/GenBank/DDBJ databases">
        <title>The genome sequence of Magnaporthe poae strain ATCC 64411.</title>
        <authorList>
            <person name="Ma L.-J."/>
            <person name="Dead R."/>
            <person name="Young S."/>
            <person name="Zeng Q."/>
            <person name="Koehrsen M."/>
            <person name="Alvarado L."/>
            <person name="Berlin A."/>
            <person name="Chapman S.B."/>
            <person name="Chen Z."/>
            <person name="Freedman E."/>
            <person name="Gellesch M."/>
            <person name="Goldberg J."/>
            <person name="Griggs A."/>
            <person name="Gujja S."/>
            <person name="Heilman E.R."/>
            <person name="Heiman D."/>
            <person name="Hepburn T."/>
            <person name="Howarth C."/>
            <person name="Jen D."/>
            <person name="Larson L."/>
            <person name="Mehta T."/>
            <person name="Neiman D."/>
            <person name="Pearson M."/>
            <person name="Roberts A."/>
            <person name="Saif S."/>
            <person name="Shea T."/>
            <person name="Shenoy N."/>
            <person name="Sisk P."/>
            <person name="Stolte C."/>
            <person name="Sykes S."/>
            <person name="Walk T."/>
            <person name="White J."/>
            <person name="Yandava C."/>
            <person name="Haas B."/>
            <person name="Nusbaum C."/>
            <person name="Birren B."/>
        </authorList>
    </citation>
    <scope>NUCLEOTIDE SEQUENCE [LARGE SCALE GENOMIC DNA]</scope>
    <source>
        <strain evidence="13">ATCC 64411 / 73-15</strain>
    </source>
</reference>
<dbReference type="EMBL" id="ADBL01001689">
    <property type="status" value="NOT_ANNOTATED_CDS"/>
    <property type="molecule type" value="Genomic_DNA"/>
</dbReference>
<keyword evidence="9" id="KW-0368">Histidine biosynthesis</keyword>
<dbReference type="Proteomes" id="UP000011715">
    <property type="component" value="Unassembled WGS sequence"/>
</dbReference>
<dbReference type="SUPFAM" id="SSF53720">
    <property type="entry name" value="ALDH-like"/>
    <property type="match status" value="1"/>
</dbReference>
<keyword evidence="8" id="KW-0520">NAD</keyword>
<evidence type="ECO:0000256" key="5">
    <source>
        <dbReference type="ARBA" id="ARBA00022723"/>
    </source>
</evidence>
<dbReference type="EMBL" id="GL876971">
    <property type="protein sequence ID" value="KLU88032.1"/>
    <property type="molecule type" value="Genomic_DNA"/>
</dbReference>
<dbReference type="Gene3D" id="1.20.5.1300">
    <property type="match status" value="1"/>
</dbReference>
<proteinExistence type="predicted"/>
<comment type="pathway">
    <text evidence="2">Amino-acid biosynthesis; L-histidine biosynthesis; L-histidine from 5-phospho-alpha-D-ribose 1-diphosphate: step 9/9.</text>
</comment>
<reference evidence="12" key="5">
    <citation type="submission" date="2015-06" db="UniProtKB">
        <authorList>
            <consortium name="EnsemblFungi"/>
        </authorList>
    </citation>
    <scope>IDENTIFICATION</scope>
    <source>
        <strain evidence="12">ATCC 64411</strain>
    </source>
</reference>
<evidence type="ECO:0000256" key="6">
    <source>
        <dbReference type="ARBA" id="ARBA00022833"/>
    </source>
</evidence>
<dbReference type="FunFam" id="3.40.50.1980:FF:000001">
    <property type="entry name" value="Histidinol dehydrogenase"/>
    <property type="match status" value="1"/>
</dbReference>
<dbReference type="EC" id="1.1.1.23" evidence="3"/>
<name>A0A0C4E3L3_MAGP6</name>
<reference evidence="11" key="1">
    <citation type="submission" date="2010-05" db="EMBL/GenBank/DDBJ databases">
        <title>The Genome Sequence of Magnaporthe poae strain ATCC 64411.</title>
        <authorList>
            <consortium name="The Broad Institute Genome Sequencing Platform"/>
            <consortium name="Broad Institute Genome Sequencing Center for Infectious Disease"/>
            <person name="Ma L.-J."/>
            <person name="Dead R."/>
            <person name="Young S."/>
            <person name="Zeng Q."/>
            <person name="Koehrsen M."/>
            <person name="Alvarado L."/>
            <person name="Berlin A."/>
            <person name="Chapman S.B."/>
            <person name="Chen Z."/>
            <person name="Freedman E."/>
            <person name="Gellesch M."/>
            <person name="Goldberg J."/>
            <person name="Griggs A."/>
            <person name="Gujja S."/>
            <person name="Heilman E.R."/>
            <person name="Heiman D."/>
            <person name="Hepburn T."/>
            <person name="Howarth C."/>
            <person name="Jen D."/>
            <person name="Larson L."/>
            <person name="Mehta T."/>
            <person name="Neiman D."/>
            <person name="Pearson M."/>
            <person name="Roberts A."/>
            <person name="Saif S."/>
            <person name="Shea T."/>
            <person name="Shenoy N."/>
            <person name="Sisk P."/>
            <person name="Stolte C."/>
            <person name="Sykes S."/>
            <person name="Walk T."/>
            <person name="White J."/>
            <person name="Yandava C."/>
            <person name="Haas B."/>
            <person name="Nusbaum C."/>
            <person name="Birren B."/>
        </authorList>
    </citation>
    <scope>NUCLEOTIDE SEQUENCE</scope>
    <source>
        <strain evidence="11">ATCC 64411</strain>
    </source>
</reference>
<dbReference type="OrthoDB" id="1703565at2759"/>
<dbReference type="FunFam" id="1.20.5.1300:FF:000001">
    <property type="entry name" value="Histidine biosynthesis trifunctional protein"/>
    <property type="match status" value="1"/>
</dbReference>
<keyword evidence="6" id="KW-0862">Zinc</keyword>
<keyword evidence="13" id="KW-1185">Reference proteome</keyword>
<evidence type="ECO:0000256" key="10">
    <source>
        <dbReference type="ARBA" id="ARBA00049489"/>
    </source>
</evidence>
<evidence type="ECO:0000256" key="2">
    <source>
        <dbReference type="ARBA" id="ARBA00004940"/>
    </source>
</evidence>
<evidence type="ECO:0000256" key="8">
    <source>
        <dbReference type="ARBA" id="ARBA00023027"/>
    </source>
</evidence>
<sequence length="178" mass="19370">AEHGVDSQVVLIAVGLDEAGLRRIEDEVHRQATALPRVDIVRGSIKHSITISVRTIDEAMDISNEYAPEHLILQVRDAEAVVDKVMNAGSVFIGQWTPESVGDYSAGVNHSLPTYGYAKQYSGVNLGSFVKHITSSNLTAEGLRNVGGAVMELTRVEELEAHRRAVSLRLEHLNKSSS</sequence>
<dbReference type="AlphaFoldDB" id="A0A0C4E3L3"/>